<evidence type="ECO:0000313" key="2">
    <source>
        <dbReference type="EMBL" id="GMT25697.1"/>
    </source>
</evidence>
<feature type="non-terminal residue" evidence="2">
    <location>
        <position position="1"/>
    </location>
</feature>
<organism evidence="2 3">
    <name type="scientific">Pristionchus fissidentatus</name>
    <dbReference type="NCBI Taxonomy" id="1538716"/>
    <lineage>
        <taxon>Eukaryota</taxon>
        <taxon>Metazoa</taxon>
        <taxon>Ecdysozoa</taxon>
        <taxon>Nematoda</taxon>
        <taxon>Chromadorea</taxon>
        <taxon>Rhabditida</taxon>
        <taxon>Rhabditina</taxon>
        <taxon>Diplogasteromorpha</taxon>
        <taxon>Diplogasteroidea</taxon>
        <taxon>Neodiplogasteridae</taxon>
        <taxon>Pristionchus</taxon>
    </lineage>
</organism>
<dbReference type="Proteomes" id="UP001432322">
    <property type="component" value="Unassembled WGS sequence"/>
</dbReference>
<feature type="region of interest" description="Disordered" evidence="1">
    <location>
        <begin position="161"/>
        <end position="186"/>
    </location>
</feature>
<evidence type="ECO:0000313" key="3">
    <source>
        <dbReference type="Proteomes" id="UP001432322"/>
    </source>
</evidence>
<feature type="region of interest" description="Disordered" evidence="1">
    <location>
        <begin position="34"/>
        <end position="125"/>
    </location>
</feature>
<protein>
    <recommendedName>
        <fullName evidence="4">Protein kinase domain-containing protein</fullName>
    </recommendedName>
</protein>
<name>A0AAV5W3X5_9BILA</name>
<sequence length="186" mass="22458">PISAPVTITVSNLLLTSVANVRTKLELEAAIQLAIREEREIEEEEKRRREKEEEERKREVEKKRREEEEKRKREEEKRRREEEERRKKEEERRHRKQEEKRKEEDEKKREDEQPPTHIFQKLRMDSNQNFASRFTDDFNNPKKIGKVGFGVVFAVKNVKTDRASEQRKQGYERAKEEIPTGSTKNG</sequence>
<reference evidence="2" key="1">
    <citation type="submission" date="2023-10" db="EMBL/GenBank/DDBJ databases">
        <title>Genome assembly of Pristionchus species.</title>
        <authorList>
            <person name="Yoshida K."/>
            <person name="Sommer R.J."/>
        </authorList>
    </citation>
    <scope>NUCLEOTIDE SEQUENCE</scope>
    <source>
        <strain evidence="2">RS5133</strain>
    </source>
</reference>
<keyword evidence="3" id="KW-1185">Reference proteome</keyword>
<evidence type="ECO:0008006" key="4">
    <source>
        <dbReference type="Google" id="ProtNLM"/>
    </source>
</evidence>
<accession>A0AAV5W3X5</accession>
<gene>
    <name evidence="2" type="ORF">PFISCL1PPCAC_16994</name>
</gene>
<dbReference type="AlphaFoldDB" id="A0AAV5W3X5"/>
<comment type="caution">
    <text evidence="2">The sequence shown here is derived from an EMBL/GenBank/DDBJ whole genome shotgun (WGS) entry which is preliminary data.</text>
</comment>
<evidence type="ECO:0000256" key="1">
    <source>
        <dbReference type="SAM" id="MobiDB-lite"/>
    </source>
</evidence>
<feature type="compositionally biased region" description="Basic and acidic residues" evidence="1">
    <location>
        <begin position="161"/>
        <end position="178"/>
    </location>
</feature>
<feature type="compositionally biased region" description="Basic and acidic residues" evidence="1">
    <location>
        <begin position="35"/>
        <end position="114"/>
    </location>
</feature>
<proteinExistence type="predicted"/>
<dbReference type="EMBL" id="BTSY01000004">
    <property type="protein sequence ID" value="GMT25697.1"/>
    <property type="molecule type" value="Genomic_DNA"/>
</dbReference>